<name>A0A1E3B6R4_ASPCR</name>
<keyword evidence="2" id="KW-1185">Reference proteome</keyword>
<dbReference type="AlphaFoldDB" id="A0A1E3B6R4"/>
<dbReference type="Proteomes" id="UP000094569">
    <property type="component" value="Unassembled WGS sequence"/>
</dbReference>
<reference evidence="1 2" key="1">
    <citation type="journal article" date="2016" name="BMC Genomics">
        <title>Comparative genomic and transcriptomic analyses of the Fuzhuan brick tea-fermentation fungus Aspergillus cristatus.</title>
        <authorList>
            <person name="Ge Y."/>
            <person name="Wang Y."/>
            <person name="Liu Y."/>
            <person name="Tan Y."/>
            <person name="Ren X."/>
            <person name="Zhang X."/>
            <person name="Hyde K.D."/>
            <person name="Liu Y."/>
            <person name="Liu Z."/>
        </authorList>
    </citation>
    <scope>NUCLEOTIDE SEQUENCE [LARGE SCALE GENOMIC DNA]</scope>
    <source>
        <strain evidence="1 2">GZAAS20.1005</strain>
    </source>
</reference>
<proteinExistence type="predicted"/>
<protein>
    <submittedName>
        <fullName evidence="1">Uncharacterized protein</fullName>
    </submittedName>
</protein>
<sequence length="207" mass="24088">MTTILTFFTANVPASVFNQLMHETLQVENSFPFLTILRTPDQQEIDKWGTEAPIENFETGFLGKSEDELRRFYRQWLAETPGSSQGDVNENMMAVLDERSAIDSTMILYWGMKKRHWDDYCEFQPDKPITGNGRLCEDGYIWWKWRVPFKHAFELFLTAEHCDTEVVELFCRPEYQGPDEVIDYETCNKILNLEIPDPLGIVGGVNE</sequence>
<dbReference type="EMBL" id="JXNT01000011">
    <property type="protein sequence ID" value="ODM16665.1"/>
    <property type="molecule type" value="Genomic_DNA"/>
</dbReference>
<evidence type="ECO:0000313" key="2">
    <source>
        <dbReference type="Proteomes" id="UP000094569"/>
    </source>
</evidence>
<gene>
    <name evidence="1" type="ORF">SI65_08172</name>
</gene>
<comment type="caution">
    <text evidence="1">The sequence shown here is derived from an EMBL/GenBank/DDBJ whole genome shotgun (WGS) entry which is preliminary data.</text>
</comment>
<evidence type="ECO:0000313" key="1">
    <source>
        <dbReference type="EMBL" id="ODM16665.1"/>
    </source>
</evidence>
<organism evidence="1 2">
    <name type="scientific">Aspergillus cristatus</name>
    <name type="common">Chinese Fuzhuan brick tea-fermentation fungus</name>
    <name type="synonym">Eurotium cristatum</name>
    <dbReference type="NCBI Taxonomy" id="573508"/>
    <lineage>
        <taxon>Eukaryota</taxon>
        <taxon>Fungi</taxon>
        <taxon>Dikarya</taxon>
        <taxon>Ascomycota</taxon>
        <taxon>Pezizomycotina</taxon>
        <taxon>Eurotiomycetes</taxon>
        <taxon>Eurotiomycetidae</taxon>
        <taxon>Eurotiales</taxon>
        <taxon>Aspergillaceae</taxon>
        <taxon>Aspergillus</taxon>
        <taxon>Aspergillus subgen. Aspergillus</taxon>
    </lineage>
</organism>
<dbReference type="OrthoDB" id="4456803at2759"/>
<dbReference type="VEuPathDB" id="FungiDB:SI65_08172"/>
<accession>A0A1E3B6R4</accession>